<feature type="compositionally biased region" description="Low complexity" evidence="1">
    <location>
        <begin position="670"/>
        <end position="682"/>
    </location>
</feature>
<feature type="region of interest" description="Disordered" evidence="1">
    <location>
        <begin position="1087"/>
        <end position="1107"/>
    </location>
</feature>
<dbReference type="Proteomes" id="UP000265515">
    <property type="component" value="Unassembled WGS sequence"/>
</dbReference>
<feature type="region of interest" description="Disordered" evidence="1">
    <location>
        <begin position="632"/>
        <end position="682"/>
    </location>
</feature>
<dbReference type="Pfam" id="PF22766">
    <property type="entry name" value="ZW10_C2"/>
    <property type="match status" value="2"/>
</dbReference>
<gene>
    <name evidence="5" type="ORF">CBR_g30206</name>
</gene>
<dbReference type="AlphaFoldDB" id="A0A388LCN0"/>
<dbReference type="Gramene" id="GBG79942">
    <property type="protein sequence ID" value="GBG79942"/>
    <property type="gene ID" value="CBR_g30206"/>
</dbReference>
<evidence type="ECO:0000259" key="3">
    <source>
        <dbReference type="Pfam" id="PF20666"/>
    </source>
</evidence>
<dbReference type="GO" id="GO:0005737">
    <property type="term" value="C:cytoplasm"/>
    <property type="evidence" value="ECO:0007669"/>
    <property type="project" value="GOC"/>
</dbReference>
<dbReference type="GO" id="GO:0007094">
    <property type="term" value="P:mitotic spindle assembly checkpoint signaling"/>
    <property type="evidence" value="ECO:0007669"/>
    <property type="project" value="TreeGrafter"/>
</dbReference>
<protein>
    <submittedName>
        <fullName evidence="5">Uncharacterized protein</fullName>
    </submittedName>
</protein>
<evidence type="ECO:0000313" key="5">
    <source>
        <dbReference type="EMBL" id="GBG79942.1"/>
    </source>
</evidence>
<evidence type="ECO:0000313" key="6">
    <source>
        <dbReference type="Proteomes" id="UP000265515"/>
    </source>
</evidence>
<evidence type="ECO:0000259" key="2">
    <source>
        <dbReference type="Pfam" id="PF20665"/>
    </source>
</evidence>
<dbReference type="Gene3D" id="1.10.357.150">
    <property type="match status" value="1"/>
</dbReference>
<dbReference type="InterPro" id="IPR055148">
    <property type="entry name" value="ZW10_C_2"/>
</dbReference>
<feature type="domain" description="ZW10 C-terminal helical" evidence="4">
    <location>
        <begin position="1119"/>
        <end position="1188"/>
    </location>
</feature>
<feature type="region of interest" description="Disordered" evidence="1">
    <location>
        <begin position="493"/>
        <end position="523"/>
    </location>
</feature>
<comment type="caution">
    <text evidence="5">The sequence shown here is derived from an EMBL/GenBank/DDBJ whole genome shotgun (WGS) entry which is preliminary data.</text>
</comment>
<organism evidence="5 6">
    <name type="scientific">Chara braunii</name>
    <name type="common">Braun's stonewort</name>
    <dbReference type="NCBI Taxonomy" id="69332"/>
    <lineage>
        <taxon>Eukaryota</taxon>
        <taxon>Viridiplantae</taxon>
        <taxon>Streptophyta</taxon>
        <taxon>Charophyceae</taxon>
        <taxon>Charales</taxon>
        <taxon>Characeae</taxon>
        <taxon>Chara</taxon>
    </lineage>
</organism>
<evidence type="ECO:0000259" key="4">
    <source>
        <dbReference type="Pfam" id="PF22766"/>
    </source>
</evidence>
<dbReference type="InterPro" id="IPR046362">
    <property type="entry name" value="Zw10/DSL1_C_sf"/>
</dbReference>
<dbReference type="GO" id="GO:0006888">
    <property type="term" value="P:endoplasmic reticulum to Golgi vesicle-mediated transport"/>
    <property type="evidence" value="ECO:0007669"/>
    <property type="project" value="TreeGrafter"/>
</dbReference>
<sequence length="1198" mass="129680">MGDPLHELLMSPSACPDPVRPAALSAADLHACLQRLRQRSEEVKAKVRGLVTALSDADKSVDDVAPLAAEIPRLLERLLPGIALGNGGVCEELAVEDDKDSPAAGSRLASEVGLKPTATAGTTITGGVADIESSTSTSTTITTTSSSSSFADACFPPSVSARGGDISATARHARRVKRELREIEDSIETVEMVVGVHEVLTMIDKSLLRGEIVDAARAVVRLERAIIQAGVKREAGGKDDDDEEEEEEERVLENVGEEEVGLPVVLSEGRGEGALASGAPSATVAVIEQVAAEGGDGGQQQAKEREQRHSEKAEEEIRLFGILALASGAPSATVAVIEQVAAEGGDGGPQQAKEREERHSEKAEEEIRVFGILRSEFSLRKTKLKGILESLFRRALVIDRIHCELRWMPIVQLFRRHSGGNSGQITGTDLNDTDVDVGFGDILDALEIAGWLDLKLASLADTMFTRIFLSVIKDQRINLEVIYVDKDASAYSSEKTEMEEDKSGVEKVHQGQGREDSGRGNQKVGSKIVVLSWRATAEEGGGEEKVGELTLPEAFRKILVVVQFIREHIMGGKPVRMRQLGRTLWPRLAEAIIKGPLGKAVPNKTAELADFQKVADLTVGFEQSLVQEGLISFPDDAEETANESAPAEEKEKIASGESEGTTHGDGDAAGGRSSDTGAVGRASSSREVSAAAKAQVLLLSTFAADVDVHFAVKKRKRVVVKARDLLMNSDFAPVVVSSRTEIFLDRSLLEGYERLGKDGGRGSNGWKRESDAKGVERINDPPHPDPDSVLEAEVVQSEDVSSPGSKADFCDAKLEVDDEGRFFLLETCRVSIAAKQLVLIAHQAMEEACISTERTAMDLYHAGRDALLLYRAIVPVKHAAQLSRSALLGMLLYNDCLYIAHHLMTMGIQYRRSLLPSLRRKVVFVDLARSFQLMAEDACLQHIELQHSELMKALDQGQGFRYTDDPQHYRDASSALRQAVDILTRLAAIWKPILSKKAYLHIMGAVMDGAVARLVADVISLQDMAEEETVQLRALLSYFVKALPPLLELDSPGGTTAGEVMEDLQSKGPLSEALRRLARERAEGECDHGVGGVRVPPTLHGEGRGSLGHGSTGLLGVKEGSLTMDDALPSWKKLLKLIEVLALHLTQLAEAWERGELYSSGFTQAEVRNLVEAIFSETPQRKDCLMRILAKNFGQDSS</sequence>
<dbReference type="STRING" id="69332.A0A388LCN0"/>
<keyword evidence="6" id="KW-1185">Reference proteome</keyword>
<reference evidence="5 6" key="1">
    <citation type="journal article" date="2018" name="Cell">
        <title>The Chara Genome: Secondary Complexity and Implications for Plant Terrestrialization.</title>
        <authorList>
            <person name="Nishiyama T."/>
            <person name="Sakayama H."/>
            <person name="Vries J.D."/>
            <person name="Buschmann H."/>
            <person name="Saint-Marcoux D."/>
            <person name="Ullrich K.K."/>
            <person name="Haas F.B."/>
            <person name="Vanderstraeten L."/>
            <person name="Becker D."/>
            <person name="Lang D."/>
            <person name="Vosolsobe S."/>
            <person name="Rombauts S."/>
            <person name="Wilhelmsson P.K.I."/>
            <person name="Janitza P."/>
            <person name="Kern R."/>
            <person name="Heyl A."/>
            <person name="Rumpler F."/>
            <person name="Villalobos L.I.A.C."/>
            <person name="Clay J.M."/>
            <person name="Skokan R."/>
            <person name="Toyoda A."/>
            <person name="Suzuki Y."/>
            <person name="Kagoshima H."/>
            <person name="Schijlen E."/>
            <person name="Tajeshwar N."/>
            <person name="Catarino B."/>
            <person name="Hetherington A.J."/>
            <person name="Saltykova A."/>
            <person name="Bonnot C."/>
            <person name="Breuninger H."/>
            <person name="Symeonidi A."/>
            <person name="Radhakrishnan G.V."/>
            <person name="Van Nieuwerburgh F."/>
            <person name="Deforce D."/>
            <person name="Chang C."/>
            <person name="Karol K.G."/>
            <person name="Hedrich R."/>
            <person name="Ulvskov P."/>
            <person name="Glockner G."/>
            <person name="Delwiche C.F."/>
            <person name="Petrasek J."/>
            <person name="Van de Peer Y."/>
            <person name="Friml J."/>
            <person name="Beilby M."/>
            <person name="Dolan L."/>
            <person name="Kohara Y."/>
            <person name="Sugano S."/>
            <person name="Fujiyama A."/>
            <person name="Delaux P.-M."/>
            <person name="Quint M."/>
            <person name="TheiBen G."/>
            <person name="Hagemann M."/>
            <person name="Harholt J."/>
            <person name="Dunand C."/>
            <person name="Zachgo S."/>
            <person name="Langdale J."/>
            <person name="Maumus F."/>
            <person name="Straeten D.V.D."/>
            <person name="Gould S.B."/>
            <person name="Rensing S.A."/>
        </authorList>
    </citation>
    <scope>NUCLEOTIDE SEQUENCE [LARGE SCALE GENOMIC DNA]</scope>
    <source>
        <strain evidence="5 6">S276</strain>
    </source>
</reference>
<dbReference type="EMBL" id="BFEA01000332">
    <property type="protein sequence ID" value="GBG79942.1"/>
    <property type="molecule type" value="Genomic_DNA"/>
</dbReference>
<accession>A0A388LCN0</accession>
<dbReference type="PANTHER" id="PTHR12205">
    <property type="entry name" value="CENTROMERE/KINETOCHORE PROTEIN ZW10"/>
    <property type="match status" value="1"/>
</dbReference>
<name>A0A388LCN0_CHABU</name>
<dbReference type="InterPro" id="IPR048344">
    <property type="entry name" value="Zw10_middle"/>
</dbReference>
<dbReference type="InterPro" id="IPR048343">
    <property type="entry name" value="ZW10_C"/>
</dbReference>
<dbReference type="GO" id="GO:1990423">
    <property type="term" value="C:RZZ complex"/>
    <property type="evidence" value="ECO:0007669"/>
    <property type="project" value="TreeGrafter"/>
</dbReference>
<feature type="domain" description="Centromere/kinetochore protein zw10 middle" evidence="2">
    <location>
        <begin position="553"/>
        <end position="629"/>
    </location>
</feature>
<feature type="compositionally biased region" description="Basic and acidic residues" evidence="1">
    <location>
        <begin position="501"/>
        <end position="518"/>
    </location>
</feature>
<dbReference type="Pfam" id="PF20666">
    <property type="entry name" value="ZW10_C"/>
    <property type="match status" value="1"/>
</dbReference>
<feature type="region of interest" description="Disordered" evidence="1">
    <location>
        <begin position="232"/>
        <end position="255"/>
    </location>
</feature>
<feature type="domain" description="ZW10 C-terminal helical" evidence="4">
    <location>
        <begin position="975"/>
        <end position="1047"/>
    </location>
</feature>
<dbReference type="Pfam" id="PF20665">
    <property type="entry name" value="Zw10_middle"/>
    <property type="match status" value="1"/>
</dbReference>
<evidence type="ECO:0000256" key="1">
    <source>
        <dbReference type="SAM" id="MobiDB-lite"/>
    </source>
</evidence>
<feature type="region of interest" description="Disordered" evidence="1">
    <location>
        <begin position="759"/>
        <end position="786"/>
    </location>
</feature>
<dbReference type="PANTHER" id="PTHR12205:SF0">
    <property type="entry name" value="CENTROMERE_KINETOCHORE PROTEIN ZW10 HOMOLOG"/>
    <property type="match status" value="1"/>
</dbReference>
<proteinExistence type="predicted"/>
<feature type="compositionally biased region" description="Basic and acidic residues" evidence="1">
    <location>
        <begin position="647"/>
        <end position="666"/>
    </location>
</feature>
<feature type="domain" description="Centromere/kinetochore protein zw10 C-terminal" evidence="3">
    <location>
        <begin position="823"/>
        <end position="951"/>
    </location>
</feature>
<dbReference type="OrthoDB" id="534815at2759"/>
<feature type="compositionally biased region" description="Acidic residues" evidence="1">
    <location>
        <begin position="239"/>
        <end position="255"/>
    </location>
</feature>